<proteinExistence type="predicted"/>
<protein>
    <submittedName>
        <fullName evidence="1">Uncharacterized protein</fullName>
    </submittedName>
</protein>
<feature type="non-terminal residue" evidence="1">
    <location>
        <position position="1"/>
    </location>
</feature>
<evidence type="ECO:0000313" key="2">
    <source>
        <dbReference type="Proteomes" id="UP001469553"/>
    </source>
</evidence>
<reference evidence="1 2" key="1">
    <citation type="submission" date="2021-06" db="EMBL/GenBank/DDBJ databases">
        <authorList>
            <person name="Palmer J.M."/>
        </authorList>
    </citation>
    <scope>NUCLEOTIDE SEQUENCE [LARGE SCALE GENOMIC DNA]</scope>
    <source>
        <strain evidence="1 2">AS_MEX2019</strain>
        <tissue evidence="1">Muscle</tissue>
    </source>
</reference>
<dbReference type="EMBL" id="JAHRIP010092092">
    <property type="protein sequence ID" value="MEQ2317052.1"/>
    <property type="molecule type" value="Genomic_DNA"/>
</dbReference>
<name>A0ABV1AEP5_9TELE</name>
<organism evidence="1 2">
    <name type="scientific">Ameca splendens</name>
    <dbReference type="NCBI Taxonomy" id="208324"/>
    <lineage>
        <taxon>Eukaryota</taxon>
        <taxon>Metazoa</taxon>
        <taxon>Chordata</taxon>
        <taxon>Craniata</taxon>
        <taxon>Vertebrata</taxon>
        <taxon>Euteleostomi</taxon>
        <taxon>Actinopterygii</taxon>
        <taxon>Neopterygii</taxon>
        <taxon>Teleostei</taxon>
        <taxon>Neoteleostei</taxon>
        <taxon>Acanthomorphata</taxon>
        <taxon>Ovalentaria</taxon>
        <taxon>Atherinomorphae</taxon>
        <taxon>Cyprinodontiformes</taxon>
        <taxon>Goodeidae</taxon>
        <taxon>Ameca</taxon>
    </lineage>
</organism>
<sequence>LKRKFNMEDSPPRLVQSLLAGCSNQRQVCTPPRPIISQGITFKDLLHGRHRSSDELRHVQLLSGVLIFPRIVCDEFRPPSSSACRSDRLASCLDGPFSPRLSSGHVESALRTPPILLLSVAEVALPSPRLPPPRHRPGFSSGSPLISPLKPIFPLPRLRRLLYSGHLTIFPASFISSMDFLQNFISSLLSSSRSSPPILPHQHFLHSDNIQLAPGSSY</sequence>
<comment type="caution">
    <text evidence="1">The sequence shown here is derived from an EMBL/GenBank/DDBJ whole genome shotgun (WGS) entry which is preliminary data.</text>
</comment>
<dbReference type="Proteomes" id="UP001469553">
    <property type="component" value="Unassembled WGS sequence"/>
</dbReference>
<keyword evidence="2" id="KW-1185">Reference proteome</keyword>
<accession>A0ABV1AEP5</accession>
<gene>
    <name evidence="1" type="ORF">AMECASPLE_038821</name>
</gene>
<evidence type="ECO:0000313" key="1">
    <source>
        <dbReference type="EMBL" id="MEQ2317052.1"/>
    </source>
</evidence>